<name>A0A6J4SF49_9ACTN</name>
<dbReference type="PROSITE" id="PS51118">
    <property type="entry name" value="HTH_HXLR"/>
    <property type="match status" value="1"/>
</dbReference>
<keyword evidence="2" id="KW-0238">DNA-binding</keyword>
<feature type="domain" description="HTH hxlR-type" evidence="4">
    <location>
        <begin position="6"/>
        <end position="98"/>
    </location>
</feature>
<dbReference type="PANTHER" id="PTHR33204">
    <property type="entry name" value="TRANSCRIPTIONAL REGULATOR, MARR FAMILY"/>
    <property type="match status" value="1"/>
</dbReference>
<evidence type="ECO:0000256" key="3">
    <source>
        <dbReference type="ARBA" id="ARBA00023163"/>
    </source>
</evidence>
<dbReference type="InterPro" id="IPR036388">
    <property type="entry name" value="WH-like_DNA-bd_sf"/>
</dbReference>
<dbReference type="GO" id="GO:0003677">
    <property type="term" value="F:DNA binding"/>
    <property type="evidence" value="ECO:0007669"/>
    <property type="project" value="UniProtKB-KW"/>
</dbReference>
<protein>
    <submittedName>
        <fullName evidence="5">Transcriptional regulator, HxlR family</fullName>
    </submittedName>
</protein>
<proteinExistence type="predicted"/>
<organism evidence="5">
    <name type="scientific">uncultured Solirubrobacteraceae bacterium</name>
    <dbReference type="NCBI Taxonomy" id="1162706"/>
    <lineage>
        <taxon>Bacteria</taxon>
        <taxon>Bacillati</taxon>
        <taxon>Actinomycetota</taxon>
        <taxon>Thermoleophilia</taxon>
        <taxon>Solirubrobacterales</taxon>
        <taxon>Solirubrobacteraceae</taxon>
        <taxon>environmental samples</taxon>
    </lineage>
</organism>
<evidence type="ECO:0000256" key="2">
    <source>
        <dbReference type="ARBA" id="ARBA00023125"/>
    </source>
</evidence>
<dbReference type="InterPro" id="IPR002577">
    <property type="entry name" value="HTH_HxlR"/>
</dbReference>
<dbReference type="PANTHER" id="PTHR33204:SF37">
    <property type="entry name" value="HTH-TYPE TRANSCRIPTIONAL REGULATOR YODB"/>
    <property type="match status" value="1"/>
</dbReference>
<evidence type="ECO:0000259" key="4">
    <source>
        <dbReference type="PROSITE" id="PS51118"/>
    </source>
</evidence>
<dbReference type="AlphaFoldDB" id="A0A6J4SF49"/>
<reference evidence="5" key="1">
    <citation type="submission" date="2020-02" db="EMBL/GenBank/DDBJ databases">
        <authorList>
            <person name="Meier V. D."/>
        </authorList>
    </citation>
    <scope>NUCLEOTIDE SEQUENCE</scope>
    <source>
        <strain evidence="5">AVDCRST_MAG85</strain>
    </source>
</reference>
<evidence type="ECO:0000256" key="1">
    <source>
        <dbReference type="ARBA" id="ARBA00023015"/>
    </source>
</evidence>
<dbReference type="Gene3D" id="1.10.10.10">
    <property type="entry name" value="Winged helix-like DNA-binding domain superfamily/Winged helix DNA-binding domain"/>
    <property type="match status" value="1"/>
</dbReference>
<sequence>MTPGCCPHYHEAIELIGRRWTGAILAVLLSEDRPLRFNEIAQAVPDLSDRLLTERLKELEERGLVTKRDGAYAVTPMGRDLEPALTQLQAWGQRWLTA</sequence>
<dbReference type="SUPFAM" id="SSF46785">
    <property type="entry name" value="Winged helix' DNA-binding domain"/>
    <property type="match status" value="1"/>
</dbReference>
<dbReference type="Pfam" id="PF01638">
    <property type="entry name" value="HxlR"/>
    <property type="match status" value="1"/>
</dbReference>
<dbReference type="InterPro" id="IPR036390">
    <property type="entry name" value="WH_DNA-bd_sf"/>
</dbReference>
<evidence type="ECO:0000313" key="5">
    <source>
        <dbReference type="EMBL" id="CAA9490164.1"/>
    </source>
</evidence>
<gene>
    <name evidence="5" type="ORF">AVDCRST_MAG85-1181</name>
</gene>
<dbReference type="EMBL" id="CADCVT010000128">
    <property type="protein sequence ID" value="CAA9490164.1"/>
    <property type="molecule type" value="Genomic_DNA"/>
</dbReference>
<keyword evidence="3" id="KW-0804">Transcription</keyword>
<accession>A0A6J4SF49</accession>
<keyword evidence="1" id="KW-0805">Transcription regulation</keyword>